<organism evidence="1 2">
    <name type="scientific">Sphagnum jensenii</name>
    <dbReference type="NCBI Taxonomy" id="128206"/>
    <lineage>
        <taxon>Eukaryota</taxon>
        <taxon>Viridiplantae</taxon>
        <taxon>Streptophyta</taxon>
        <taxon>Embryophyta</taxon>
        <taxon>Bryophyta</taxon>
        <taxon>Sphagnophytina</taxon>
        <taxon>Sphagnopsida</taxon>
        <taxon>Sphagnales</taxon>
        <taxon>Sphagnaceae</taxon>
        <taxon>Sphagnum</taxon>
    </lineage>
</organism>
<accession>A0ABP0WYR7</accession>
<dbReference type="EMBL" id="OZ020098">
    <property type="protein sequence ID" value="CAK9270550.1"/>
    <property type="molecule type" value="Genomic_DNA"/>
</dbReference>
<keyword evidence="2" id="KW-1185">Reference proteome</keyword>
<sequence>MCLQQNVCNIQGLGRSHPNQQKEQQLYELPSAEIKLIVLQSSAGDVGLQAYHKPLLYELAVFGLNINTSKILIEGSSCLCSKLLLNSICQRTAISLGRTVVYQWLQSKVSCYLNVLALHPASTEMYGNLRHYVDSCHYRQYRDVWKLAPLRRLLSLQRA</sequence>
<evidence type="ECO:0000313" key="2">
    <source>
        <dbReference type="Proteomes" id="UP001497444"/>
    </source>
</evidence>
<evidence type="ECO:0000313" key="1">
    <source>
        <dbReference type="EMBL" id="CAK9270550.1"/>
    </source>
</evidence>
<proteinExistence type="predicted"/>
<reference evidence="1" key="1">
    <citation type="submission" date="2024-02" db="EMBL/GenBank/DDBJ databases">
        <authorList>
            <consortium name="ELIXIR-Norway"/>
            <consortium name="Elixir Norway"/>
        </authorList>
    </citation>
    <scope>NUCLEOTIDE SEQUENCE</scope>
</reference>
<protein>
    <submittedName>
        <fullName evidence="1">Uncharacterized protein</fullName>
    </submittedName>
</protein>
<name>A0ABP0WYR7_9BRYO</name>
<gene>
    <name evidence="1" type="ORF">CSSPJE1EN1_LOCUS16028</name>
</gene>
<dbReference type="Proteomes" id="UP001497444">
    <property type="component" value="Chromosome 3"/>
</dbReference>